<accession>A0A0H2RR63</accession>
<evidence type="ECO:0000259" key="11">
    <source>
        <dbReference type="Pfam" id="PF00150"/>
    </source>
</evidence>
<evidence type="ECO:0000313" key="12">
    <source>
        <dbReference type="EMBL" id="KLO14435.1"/>
    </source>
</evidence>
<proteinExistence type="inferred from homology"/>
<gene>
    <name evidence="12" type="ORF">SCHPADRAFT_850978</name>
</gene>
<evidence type="ECO:0000256" key="7">
    <source>
        <dbReference type="ARBA" id="ARBA00022801"/>
    </source>
</evidence>
<dbReference type="PANTHER" id="PTHR31451:SF39">
    <property type="entry name" value="MANNAN ENDO-1,4-BETA-MANNOSIDASE 1"/>
    <property type="match status" value="1"/>
</dbReference>
<dbReference type="AlphaFoldDB" id="A0A0H2RR63"/>
<comment type="catalytic activity">
    <reaction evidence="1">
        <text>Random hydrolysis of (1-&gt;4)-beta-D-mannosidic linkages in mannans, galactomannans and glucomannans.</text>
        <dbReference type="EC" id="3.2.1.78"/>
    </reaction>
</comment>
<dbReference type="InterPro" id="IPR045053">
    <property type="entry name" value="MAN-like"/>
</dbReference>
<keyword evidence="6 10" id="KW-0732">Signal</keyword>
<evidence type="ECO:0000256" key="10">
    <source>
        <dbReference type="SAM" id="SignalP"/>
    </source>
</evidence>
<evidence type="ECO:0000256" key="2">
    <source>
        <dbReference type="ARBA" id="ARBA00004613"/>
    </source>
</evidence>
<organism evidence="12 13">
    <name type="scientific">Schizopora paradoxa</name>
    <dbReference type="NCBI Taxonomy" id="27342"/>
    <lineage>
        <taxon>Eukaryota</taxon>
        <taxon>Fungi</taxon>
        <taxon>Dikarya</taxon>
        <taxon>Basidiomycota</taxon>
        <taxon>Agaricomycotina</taxon>
        <taxon>Agaricomycetes</taxon>
        <taxon>Hymenochaetales</taxon>
        <taxon>Schizoporaceae</taxon>
        <taxon>Schizopora</taxon>
    </lineage>
</organism>
<dbReference type="EC" id="3.2.1.78" evidence="4"/>
<evidence type="ECO:0000256" key="1">
    <source>
        <dbReference type="ARBA" id="ARBA00001678"/>
    </source>
</evidence>
<dbReference type="STRING" id="27342.A0A0H2RR63"/>
<dbReference type="GO" id="GO:0046355">
    <property type="term" value="P:mannan catabolic process"/>
    <property type="evidence" value="ECO:0007669"/>
    <property type="project" value="UniProtKB-ARBA"/>
</dbReference>
<dbReference type="GO" id="GO:0016985">
    <property type="term" value="F:mannan endo-1,4-beta-mannosidase activity"/>
    <property type="evidence" value="ECO:0007669"/>
    <property type="project" value="UniProtKB-EC"/>
</dbReference>
<protein>
    <recommendedName>
        <fullName evidence="4">mannan endo-1,4-beta-mannosidase</fullName>
        <ecNumber evidence="4">3.2.1.78</ecNumber>
    </recommendedName>
</protein>
<feature type="chain" id="PRO_5005202069" description="mannan endo-1,4-beta-mannosidase" evidence="10">
    <location>
        <begin position="25"/>
        <end position="374"/>
    </location>
</feature>
<evidence type="ECO:0000256" key="9">
    <source>
        <dbReference type="RuleBase" id="RU361153"/>
    </source>
</evidence>
<dbReference type="InterPro" id="IPR017853">
    <property type="entry name" value="GH"/>
</dbReference>
<dbReference type="GO" id="GO:0005576">
    <property type="term" value="C:extracellular region"/>
    <property type="evidence" value="ECO:0007669"/>
    <property type="project" value="UniProtKB-SubCell"/>
</dbReference>
<feature type="domain" description="Glycoside hydrolase family 5" evidence="11">
    <location>
        <begin position="47"/>
        <end position="326"/>
    </location>
</feature>
<sequence length="374" mass="41304">MVFFTSHLLSLFTILYVFAGVASAGIIKPRSFSGSNLYYAPGLSKAQRTVLLDGMQSAGMKVLRVWISAQTTASTKNTTITPYNSVEPDTIGVYDDTVLELLDDFMLDSFARGIKLIISMHSYNSLASGDVYSDTYGVEGFYENTTAQAQFDARLVHIMNHKHKTLRLAWKYLSPFIFAFEAENEAMIGLGQQYIVDHPQWQCDRATTIKNQLPKGSNIMVTTGGASWLDESVQQGWLDCPAIDIVAVHAYGAGDLNTTKIESYVDLAKAAGSRLMFQEWGACYYDTANNVCDYGDALDVATRNANIALWADQITAAGLPWLYWQVLPNADPHYDYDYEIGVNTDPSWPTLKKAALRAAVAPAAFDFSDCFLGL</sequence>
<keyword evidence="7 9" id="KW-0378">Hydrolase</keyword>
<evidence type="ECO:0000256" key="6">
    <source>
        <dbReference type="ARBA" id="ARBA00022729"/>
    </source>
</evidence>
<keyword evidence="5" id="KW-0964">Secreted</keyword>
<comment type="subcellular location">
    <subcellularLocation>
        <location evidence="2">Secreted</location>
    </subcellularLocation>
</comment>
<dbReference type="Gene3D" id="3.20.20.80">
    <property type="entry name" value="Glycosidases"/>
    <property type="match status" value="1"/>
</dbReference>
<dbReference type="PANTHER" id="PTHR31451">
    <property type="match status" value="1"/>
</dbReference>
<dbReference type="SUPFAM" id="SSF51445">
    <property type="entry name" value="(Trans)glycosidases"/>
    <property type="match status" value="1"/>
</dbReference>
<name>A0A0H2RR63_9AGAM</name>
<dbReference type="Pfam" id="PF00150">
    <property type="entry name" value="Cellulase"/>
    <property type="match status" value="1"/>
</dbReference>
<evidence type="ECO:0000256" key="3">
    <source>
        <dbReference type="ARBA" id="ARBA00005641"/>
    </source>
</evidence>
<dbReference type="EMBL" id="KQ085943">
    <property type="protein sequence ID" value="KLO14435.1"/>
    <property type="molecule type" value="Genomic_DNA"/>
</dbReference>
<evidence type="ECO:0000256" key="4">
    <source>
        <dbReference type="ARBA" id="ARBA00012706"/>
    </source>
</evidence>
<dbReference type="InParanoid" id="A0A0H2RR63"/>
<feature type="signal peptide" evidence="10">
    <location>
        <begin position="1"/>
        <end position="24"/>
    </location>
</feature>
<dbReference type="OrthoDB" id="428177at2759"/>
<keyword evidence="13" id="KW-1185">Reference proteome</keyword>
<dbReference type="InterPro" id="IPR001547">
    <property type="entry name" value="Glyco_hydro_5"/>
</dbReference>
<evidence type="ECO:0000256" key="8">
    <source>
        <dbReference type="ARBA" id="ARBA00023295"/>
    </source>
</evidence>
<evidence type="ECO:0000313" key="13">
    <source>
        <dbReference type="Proteomes" id="UP000053477"/>
    </source>
</evidence>
<reference evidence="12 13" key="1">
    <citation type="submission" date="2015-04" db="EMBL/GenBank/DDBJ databases">
        <title>Complete genome sequence of Schizopora paradoxa KUC8140, a cosmopolitan wood degrader in East Asia.</title>
        <authorList>
            <consortium name="DOE Joint Genome Institute"/>
            <person name="Min B."/>
            <person name="Park H."/>
            <person name="Jang Y."/>
            <person name="Kim J.-J."/>
            <person name="Kim K.H."/>
            <person name="Pangilinan J."/>
            <person name="Lipzen A."/>
            <person name="Riley R."/>
            <person name="Grigoriev I.V."/>
            <person name="Spatafora J.W."/>
            <person name="Choi I.-G."/>
        </authorList>
    </citation>
    <scope>NUCLEOTIDE SEQUENCE [LARGE SCALE GENOMIC DNA]</scope>
    <source>
        <strain evidence="12 13">KUC8140</strain>
    </source>
</reference>
<keyword evidence="8 9" id="KW-0326">Glycosidase</keyword>
<dbReference type="Proteomes" id="UP000053477">
    <property type="component" value="Unassembled WGS sequence"/>
</dbReference>
<comment type="similarity">
    <text evidence="3 9">Belongs to the glycosyl hydrolase 5 (cellulase A) family.</text>
</comment>
<evidence type="ECO:0000256" key="5">
    <source>
        <dbReference type="ARBA" id="ARBA00022525"/>
    </source>
</evidence>